<evidence type="ECO:0000313" key="3">
    <source>
        <dbReference type="EMBL" id="XCD04456.1"/>
    </source>
</evidence>
<organism evidence="2">
    <name type="scientific">Dulem virus 198</name>
    <dbReference type="NCBI Taxonomy" id="3145675"/>
    <lineage>
        <taxon>Viruses</taxon>
        <taxon>Monodnaviria</taxon>
        <taxon>Sangervirae</taxon>
        <taxon>Phixviricota</taxon>
        <taxon>Malgrandaviricetes</taxon>
        <taxon>Petitvirales</taxon>
        <taxon>Microviridae</taxon>
        <taxon>Microvirus</taxon>
    </lineage>
</organism>
<dbReference type="Pfam" id="PF23343">
    <property type="entry name" value="REP_ORF2-G2P"/>
    <property type="match status" value="1"/>
</dbReference>
<reference evidence="2" key="1">
    <citation type="submission" date="2024-03" db="EMBL/GenBank/DDBJ databases">
        <title>Diverse circular DNA viruses in blood, oral, and fecal samples of captive lemurs.</title>
        <authorList>
            <person name="Paietta E.N."/>
            <person name="Kraberger S."/>
            <person name="Lund M.C."/>
            <person name="Custer J.M."/>
            <person name="Vargas K.M."/>
            <person name="Ehmke E.E."/>
            <person name="Yoder A.D."/>
            <person name="Varsani A."/>
        </authorList>
    </citation>
    <scope>NUCLEOTIDE SEQUENCE</scope>
    <source>
        <strain evidence="2">Duke_18_50</strain>
        <strain evidence="3">Duke_23FS_38</strain>
    </source>
</reference>
<dbReference type="EMBL" id="PP511462">
    <property type="protein sequence ID" value="XCD04456.1"/>
    <property type="molecule type" value="Genomic_DNA"/>
</dbReference>
<protein>
    <submittedName>
        <fullName evidence="2">Replication initiator protein</fullName>
    </submittedName>
</protein>
<accession>A0AAU8AVW6</accession>
<dbReference type="EMBL" id="PP511343">
    <property type="protein sequence ID" value="XCD03326.1"/>
    <property type="molecule type" value="Genomic_DNA"/>
</dbReference>
<sequence>MCTRPLKGFLNGLTENGKKNLIVTSYDIDHIEFINDHRYLVRDKHVLQKSGLITDWIELPCGQCIECRLQRSRQWANRCMLELQYHSSSYFLTLTYDNEHLPTAEVINEQTGEINYNATLVKKHFQDFMKRLRRSYEYAGFDNKLRFFGCGEYGSESMRPHFHIIVFGLQLPACDLHFYKKNIQGDILYNSDLISKCWKYGFSVVGEVTWQSCAYVARYIMKKHLGKDSDFYDIYGIEPEFTLMSRRPGIARDYYDDNKEQLFSDDFVTISTNQGSLKVYPPAYFEKLFELDFPEQDVCERKEKRKQAKIDSVDLELSKTDLDYLDYLSVKEYNIDKKIKTLVRGDC</sequence>
<proteinExistence type="predicted"/>
<feature type="domain" description="Replication-associated protein ORF2/G2P" evidence="1">
    <location>
        <begin position="90"/>
        <end position="223"/>
    </location>
</feature>
<name>A0AAU8AVW6_9VIRU</name>
<evidence type="ECO:0000313" key="2">
    <source>
        <dbReference type="EMBL" id="XCD03326.1"/>
    </source>
</evidence>
<evidence type="ECO:0000259" key="1">
    <source>
        <dbReference type="Pfam" id="PF23343"/>
    </source>
</evidence>
<dbReference type="InterPro" id="IPR056906">
    <property type="entry name" value="ORF2/G2P_dom"/>
</dbReference>